<protein>
    <submittedName>
        <fullName evidence="2">Uncharacterized protein</fullName>
    </submittedName>
</protein>
<feature type="transmembrane region" description="Helical" evidence="1">
    <location>
        <begin position="88"/>
        <end position="106"/>
    </location>
</feature>
<comment type="caution">
    <text evidence="2">The sequence shown here is derived from an EMBL/GenBank/DDBJ whole genome shotgun (WGS) entry which is preliminary data.</text>
</comment>
<name>A0ABR6A116_9HYPH</name>
<dbReference type="Proteomes" id="UP000539787">
    <property type="component" value="Unassembled WGS sequence"/>
</dbReference>
<dbReference type="EMBL" id="JACGBJ010000001">
    <property type="protein sequence ID" value="MBA5800306.1"/>
    <property type="molecule type" value="Genomic_DNA"/>
</dbReference>
<evidence type="ECO:0000313" key="2">
    <source>
        <dbReference type="EMBL" id="MBA5800306.1"/>
    </source>
</evidence>
<dbReference type="RefSeq" id="WP_182208014.1">
    <property type="nucleotide sequence ID" value="NZ_JACGBJ010000001.1"/>
</dbReference>
<reference evidence="2 3" key="1">
    <citation type="submission" date="2020-07" db="EMBL/GenBank/DDBJ databases">
        <authorList>
            <person name="Sun Q."/>
        </authorList>
    </citation>
    <scope>NUCLEOTIDE SEQUENCE [LARGE SCALE GENOMIC DNA]</scope>
    <source>
        <strain evidence="2 3">WYCCWR 11317</strain>
    </source>
</reference>
<feature type="transmembrane region" description="Helical" evidence="1">
    <location>
        <begin position="252"/>
        <end position="269"/>
    </location>
</feature>
<proteinExistence type="predicted"/>
<accession>A0ABR6A116</accession>
<evidence type="ECO:0000256" key="1">
    <source>
        <dbReference type="SAM" id="Phobius"/>
    </source>
</evidence>
<keyword evidence="3" id="KW-1185">Reference proteome</keyword>
<keyword evidence="1" id="KW-0812">Transmembrane</keyword>
<organism evidence="2 3">
    <name type="scientific">Rhizobium changzhiense</name>
    <dbReference type="NCBI Taxonomy" id="2692317"/>
    <lineage>
        <taxon>Bacteria</taxon>
        <taxon>Pseudomonadati</taxon>
        <taxon>Pseudomonadota</taxon>
        <taxon>Alphaproteobacteria</taxon>
        <taxon>Hyphomicrobiales</taxon>
        <taxon>Rhizobiaceae</taxon>
        <taxon>Rhizobium/Agrobacterium group</taxon>
        <taxon>Rhizobium</taxon>
    </lineage>
</organism>
<evidence type="ECO:0000313" key="3">
    <source>
        <dbReference type="Proteomes" id="UP000539787"/>
    </source>
</evidence>
<feature type="transmembrane region" description="Helical" evidence="1">
    <location>
        <begin position="126"/>
        <end position="154"/>
    </location>
</feature>
<sequence length="307" mass="33475">MTDKGKESLGCVQAILEAFFGRPITYFPRSAATGTGDERIDDGIVIATIEDEIKKIAADDGKLDDALKLARESLNEVTKHTDYQDGKATRLLTILTFMSAFSGLLFNRLADGYPLSAVDWNGAKQIIISGLIIASYGLFAAFALLATFGALVTFHAIRSRFRYPTKTRAEEPGSLVFWMPISWTEPKNWAHAFVDTDTDTDTDTHCKITPDIKVKYLRNYIVETYLVAVKVADKVRVLEPAQRLQSSAIKALILWIVVTAPVFAFVPPAKKESNSVIRIETPISAVCVTGGSNVSTAANGQPCGAAH</sequence>
<keyword evidence="1" id="KW-1133">Transmembrane helix</keyword>
<gene>
    <name evidence="2" type="ORF">HX902_01425</name>
</gene>
<keyword evidence="1" id="KW-0472">Membrane</keyword>